<comment type="caution">
    <text evidence="3">The sequence shown here is derived from an EMBL/GenBank/DDBJ whole genome shotgun (WGS) entry which is preliminary data.</text>
</comment>
<dbReference type="Proteomes" id="UP001191019">
    <property type="component" value="Unassembled WGS sequence"/>
</dbReference>
<protein>
    <submittedName>
        <fullName evidence="3">Uncharacterized protein</fullName>
    </submittedName>
</protein>
<evidence type="ECO:0000256" key="1">
    <source>
        <dbReference type="SAM" id="MobiDB-lite"/>
    </source>
</evidence>
<name>A0ABY0FLB6_9BACT</name>
<organism evidence="3 4">
    <name type="scientific">Candidatus Nanosyncoccus alces</name>
    <dbReference type="NCBI Taxonomy" id="2171997"/>
    <lineage>
        <taxon>Bacteria</taxon>
        <taxon>Candidatus Saccharimonadota</taxon>
        <taxon>Candidatus Nanosyncoccalia</taxon>
        <taxon>Candidatus Nanosyncoccales</taxon>
        <taxon>Candidatus Nanosyncoccaceae</taxon>
        <taxon>Candidatus Nanosyncoccus</taxon>
    </lineage>
</organism>
<keyword evidence="2" id="KW-0812">Transmembrane</keyword>
<reference evidence="3 4" key="1">
    <citation type="journal article" date="2018" name="bioRxiv">
        <title>Evidence of independent acquisition and adaption of ultra-small bacteria to human hosts across the highly diverse yet reduced genomes of the phylum Saccharibacteria.</title>
        <authorList>
            <person name="McLean J.S."/>
            <person name="Bor B."/>
            <person name="To T.T."/>
            <person name="Liu Q."/>
            <person name="Kearns K.A."/>
            <person name="Solden L.M."/>
            <person name="Wrighton K.C."/>
            <person name="He X."/>
            <person name="Shi W."/>
        </authorList>
    </citation>
    <scope>NUCLEOTIDE SEQUENCE [LARGE SCALE GENOMIC DNA]</scope>
    <source>
        <strain evidence="3 4">TM7_G3_2_Rum_HOT_351B</strain>
    </source>
</reference>
<feature type="transmembrane region" description="Helical" evidence="2">
    <location>
        <begin position="111"/>
        <end position="132"/>
    </location>
</feature>
<keyword evidence="2" id="KW-0472">Membrane</keyword>
<proteinExistence type="predicted"/>
<feature type="compositionally biased region" description="Polar residues" evidence="1">
    <location>
        <begin position="34"/>
        <end position="46"/>
    </location>
</feature>
<evidence type="ECO:0000256" key="2">
    <source>
        <dbReference type="SAM" id="Phobius"/>
    </source>
</evidence>
<keyword evidence="4" id="KW-1185">Reference proteome</keyword>
<gene>
    <name evidence="3" type="ORF">G3RUM_00620</name>
</gene>
<feature type="region of interest" description="Disordered" evidence="1">
    <location>
        <begin position="1"/>
        <end position="72"/>
    </location>
</feature>
<accession>A0ABY0FLB6</accession>
<dbReference type="EMBL" id="PRLM01000006">
    <property type="protein sequence ID" value="RYC74465.1"/>
    <property type="molecule type" value="Genomic_DNA"/>
</dbReference>
<evidence type="ECO:0000313" key="3">
    <source>
        <dbReference type="EMBL" id="RYC74465.1"/>
    </source>
</evidence>
<keyword evidence="2" id="KW-1133">Transmembrane helix</keyword>
<feature type="compositionally biased region" description="Acidic residues" evidence="1">
    <location>
        <begin position="59"/>
        <end position="68"/>
    </location>
</feature>
<feature type="transmembrane region" description="Helical" evidence="2">
    <location>
        <begin position="152"/>
        <end position="175"/>
    </location>
</feature>
<reference evidence="3 4" key="2">
    <citation type="journal article" date="2020" name="Cell Rep.">
        <title>Acquisition and Adaptation of Ultra-small Parasitic Reduced Genome Bacteria to Mammalian Hosts.</title>
        <authorList>
            <person name="McLean J.S."/>
            <person name="Bor B."/>
            <person name="Kerns K.A."/>
            <person name="Liu Q."/>
            <person name="To T.T."/>
            <person name="Solden L."/>
            <person name="Hendrickson E.L."/>
            <person name="Wrighton K."/>
            <person name="Shi W."/>
            <person name="He X."/>
        </authorList>
    </citation>
    <scope>NUCLEOTIDE SEQUENCE [LARGE SCALE GENOMIC DNA]</scope>
    <source>
        <strain evidence="3 4">TM7_G3_2_Rum_HOT_351B</strain>
    </source>
</reference>
<dbReference type="RefSeq" id="WP_129735270.1">
    <property type="nucleotide sequence ID" value="NZ_PRLM01000006.1"/>
</dbReference>
<sequence length="176" mass="19084">MDSETIAKNKQNSSSVAETNGTTTRTAPPPRPGSDTTTDGNSSETPAMSGEVGEMPEMNCEESEDGETNCEPPEMPEGMERFEGGLMGDGNFPGETLQQATTSNDSILHPIAYLSLGAGSVILSTVMMYACFSNFFHKKPAATFDKWQKFMWFVIATVVLSAAIITLCYFILIWVD</sequence>
<evidence type="ECO:0000313" key="4">
    <source>
        <dbReference type="Proteomes" id="UP001191019"/>
    </source>
</evidence>
<feature type="compositionally biased region" description="Polar residues" evidence="1">
    <location>
        <begin position="1"/>
        <end position="21"/>
    </location>
</feature>